<evidence type="ECO:0000313" key="2">
    <source>
        <dbReference type="Proteomes" id="UP000824533"/>
    </source>
</evidence>
<proteinExistence type="predicted"/>
<name>A0ACC1D6D2_9NEOP</name>
<gene>
    <name evidence="1" type="ORF">K1T71_005171</name>
</gene>
<keyword evidence="2" id="KW-1185">Reference proteome</keyword>
<evidence type="ECO:0000313" key="1">
    <source>
        <dbReference type="EMBL" id="KAJ0179459.1"/>
    </source>
</evidence>
<comment type="caution">
    <text evidence="1">The sequence shown here is derived from an EMBL/GenBank/DDBJ whole genome shotgun (WGS) entry which is preliminary data.</text>
</comment>
<sequence length="105" mass="11760">MSETGNVKEHLNTFFDAVDKLNKPRGRPETKVDNTELKAILEADPSQTTSKIAAGCDVSDKTVLIHLKQIGKVKRLERWVPHELSAANRQTRVDCCITLLNPHNN</sequence>
<protein>
    <submittedName>
        <fullName evidence="1">Uncharacterized protein</fullName>
    </submittedName>
</protein>
<organism evidence="1 2">
    <name type="scientific">Dendrolimus kikuchii</name>
    <dbReference type="NCBI Taxonomy" id="765133"/>
    <lineage>
        <taxon>Eukaryota</taxon>
        <taxon>Metazoa</taxon>
        <taxon>Ecdysozoa</taxon>
        <taxon>Arthropoda</taxon>
        <taxon>Hexapoda</taxon>
        <taxon>Insecta</taxon>
        <taxon>Pterygota</taxon>
        <taxon>Neoptera</taxon>
        <taxon>Endopterygota</taxon>
        <taxon>Lepidoptera</taxon>
        <taxon>Glossata</taxon>
        <taxon>Ditrysia</taxon>
        <taxon>Bombycoidea</taxon>
        <taxon>Lasiocampidae</taxon>
        <taxon>Dendrolimus</taxon>
    </lineage>
</organism>
<dbReference type="EMBL" id="CM034394">
    <property type="protein sequence ID" value="KAJ0179459.1"/>
    <property type="molecule type" value="Genomic_DNA"/>
</dbReference>
<accession>A0ACC1D6D2</accession>
<dbReference type="Proteomes" id="UP000824533">
    <property type="component" value="Linkage Group LG08"/>
</dbReference>
<reference evidence="1 2" key="1">
    <citation type="journal article" date="2021" name="Front. Genet.">
        <title>Chromosome-Level Genome Assembly Reveals Significant Gene Expansion in the Toll and IMD Signaling Pathways of Dendrolimus kikuchii.</title>
        <authorList>
            <person name="Zhou J."/>
            <person name="Wu P."/>
            <person name="Xiong Z."/>
            <person name="Liu N."/>
            <person name="Zhao N."/>
            <person name="Ji M."/>
            <person name="Qiu Y."/>
            <person name="Yang B."/>
        </authorList>
    </citation>
    <scope>NUCLEOTIDE SEQUENCE [LARGE SCALE GENOMIC DNA]</scope>
    <source>
        <strain evidence="1">Ann1</strain>
    </source>
</reference>